<organism evidence="12 13">
    <name type="scientific">Bugula neritina</name>
    <name type="common">Brown bryozoan</name>
    <name type="synonym">Sertularia neritina</name>
    <dbReference type="NCBI Taxonomy" id="10212"/>
    <lineage>
        <taxon>Eukaryota</taxon>
        <taxon>Metazoa</taxon>
        <taxon>Spiralia</taxon>
        <taxon>Lophotrochozoa</taxon>
        <taxon>Bryozoa</taxon>
        <taxon>Gymnolaemata</taxon>
        <taxon>Cheilostomatida</taxon>
        <taxon>Flustrina</taxon>
        <taxon>Buguloidea</taxon>
        <taxon>Bugulidae</taxon>
        <taxon>Bugula</taxon>
    </lineage>
</organism>
<sequence>MNLNCFGNLKVFTFIAHEQLYRLILEPVLTYRNDNVVISSEETITVLLPNITSSNNMLKGYDSMIIVVENLSSRKKRSVTVDSIDNITVYITASFLVTNYSPSLSVGDNQIYGGYWNRPLDNQYSYHIAIGFKSKTEDDVLKFTAIPGAESVRPAGWVVGVAVGVPMGFIIILQAVIIIMLLVRRSPGSKSEEKRTQPSNEYEEVGLTVPTSSKNQGATEDVPARSAESEEKRAQSYPEYEEVGLRPISSKNQGATRVPAQSAEYETTSFQAKSDDHVYERVTKRTEQACYENTSTLRDKL</sequence>
<dbReference type="AlphaFoldDB" id="A0A7J7IU79"/>
<keyword evidence="4" id="KW-0677">Repeat</keyword>
<dbReference type="InterPro" id="IPR051622">
    <property type="entry name" value="R-tyr_protein_phosphatases"/>
</dbReference>
<feature type="domain" description="Receptor-type tyrosine-protein phosphatase U-like Fn3" evidence="11">
    <location>
        <begin position="39"/>
        <end position="135"/>
    </location>
</feature>
<gene>
    <name evidence="12" type="ORF">EB796_024743</name>
</gene>
<dbReference type="InterPro" id="IPR057598">
    <property type="entry name" value="Fn3_PTPRU"/>
</dbReference>
<keyword evidence="13" id="KW-1185">Reference proteome</keyword>
<name>A0A7J7IU79_BUGNE</name>
<keyword evidence="7" id="KW-1015">Disulfide bond</keyword>
<dbReference type="EMBL" id="VXIV02003448">
    <property type="protein sequence ID" value="KAF6016951.1"/>
    <property type="molecule type" value="Genomic_DNA"/>
</dbReference>
<evidence type="ECO:0000259" key="11">
    <source>
        <dbReference type="Pfam" id="PF23144"/>
    </source>
</evidence>
<evidence type="ECO:0000256" key="5">
    <source>
        <dbReference type="ARBA" id="ARBA00022989"/>
    </source>
</evidence>
<feature type="region of interest" description="Disordered" evidence="9">
    <location>
        <begin position="189"/>
        <end position="269"/>
    </location>
</feature>
<keyword evidence="3" id="KW-0732">Signal</keyword>
<keyword evidence="6 10" id="KW-0472">Membrane</keyword>
<evidence type="ECO:0000256" key="7">
    <source>
        <dbReference type="ARBA" id="ARBA00023157"/>
    </source>
</evidence>
<dbReference type="Pfam" id="PF23144">
    <property type="entry name" value="Fn3_PTPRU"/>
    <property type="match status" value="1"/>
</dbReference>
<evidence type="ECO:0000256" key="9">
    <source>
        <dbReference type="SAM" id="MobiDB-lite"/>
    </source>
</evidence>
<keyword evidence="5 10" id="KW-1133">Transmembrane helix</keyword>
<evidence type="ECO:0000256" key="1">
    <source>
        <dbReference type="ARBA" id="ARBA00004479"/>
    </source>
</evidence>
<dbReference type="Proteomes" id="UP000593567">
    <property type="component" value="Unassembled WGS sequence"/>
</dbReference>
<evidence type="ECO:0000313" key="12">
    <source>
        <dbReference type="EMBL" id="KAF6016951.1"/>
    </source>
</evidence>
<keyword evidence="2 10" id="KW-0812">Transmembrane</keyword>
<accession>A0A7J7IU79</accession>
<evidence type="ECO:0000256" key="10">
    <source>
        <dbReference type="SAM" id="Phobius"/>
    </source>
</evidence>
<protein>
    <recommendedName>
        <fullName evidence="11">Receptor-type tyrosine-protein phosphatase U-like Fn3 domain-containing protein</fullName>
    </recommendedName>
</protein>
<comment type="subcellular location">
    <subcellularLocation>
        <location evidence="1">Membrane</location>
        <topology evidence="1">Single-pass type I membrane protein</topology>
    </subcellularLocation>
</comment>
<dbReference type="GO" id="GO:0016020">
    <property type="term" value="C:membrane"/>
    <property type="evidence" value="ECO:0007669"/>
    <property type="project" value="UniProtKB-SubCell"/>
</dbReference>
<evidence type="ECO:0000256" key="8">
    <source>
        <dbReference type="ARBA" id="ARBA00023180"/>
    </source>
</evidence>
<reference evidence="12" key="1">
    <citation type="submission" date="2020-06" db="EMBL/GenBank/DDBJ databases">
        <title>Draft genome of Bugula neritina, a colonial animal packing powerful symbionts and potential medicines.</title>
        <authorList>
            <person name="Rayko M."/>
        </authorList>
    </citation>
    <scope>NUCLEOTIDE SEQUENCE [LARGE SCALE GENOMIC DNA]</scope>
    <source>
        <strain evidence="12">Kwan_BN1</strain>
    </source>
</reference>
<evidence type="ECO:0000256" key="4">
    <source>
        <dbReference type="ARBA" id="ARBA00022737"/>
    </source>
</evidence>
<feature type="compositionally biased region" description="Polar residues" evidence="9">
    <location>
        <begin position="209"/>
        <end position="218"/>
    </location>
</feature>
<evidence type="ECO:0000313" key="13">
    <source>
        <dbReference type="Proteomes" id="UP000593567"/>
    </source>
</evidence>
<dbReference type="PANTHER" id="PTHR24051:SF9">
    <property type="entry name" value="FIBRONECTIN TYPE-III DOMAIN-CONTAINING PROTEIN"/>
    <property type="match status" value="1"/>
</dbReference>
<dbReference type="PANTHER" id="PTHR24051">
    <property type="entry name" value="SUSHI DOMAIN-CONTAINING PROTEIN 1"/>
    <property type="match status" value="1"/>
</dbReference>
<evidence type="ECO:0000256" key="3">
    <source>
        <dbReference type="ARBA" id="ARBA00022729"/>
    </source>
</evidence>
<evidence type="ECO:0000256" key="2">
    <source>
        <dbReference type="ARBA" id="ARBA00022692"/>
    </source>
</evidence>
<dbReference type="OrthoDB" id="6103690at2759"/>
<feature type="transmembrane region" description="Helical" evidence="10">
    <location>
        <begin position="157"/>
        <end position="183"/>
    </location>
</feature>
<proteinExistence type="predicted"/>
<keyword evidence="8" id="KW-0325">Glycoprotein</keyword>
<evidence type="ECO:0000256" key="6">
    <source>
        <dbReference type="ARBA" id="ARBA00023136"/>
    </source>
</evidence>
<comment type="caution">
    <text evidence="12">The sequence shown here is derived from an EMBL/GenBank/DDBJ whole genome shotgun (WGS) entry which is preliminary data.</text>
</comment>